<protein>
    <submittedName>
        <fullName evidence="1">Uncharacterized protein</fullName>
    </submittedName>
</protein>
<sequence>MRTAADHLRKHPAARPSTLAFIERRNAVVEQLKRETEAARPPTRKTMIERFMPWFVRRA</sequence>
<evidence type="ECO:0000313" key="1">
    <source>
        <dbReference type="EMBL" id="MBX5021178.1"/>
    </source>
</evidence>
<proteinExistence type="predicted"/>
<name>A0A9Q3M3V9_9HYPH</name>
<evidence type="ECO:0000313" key="2">
    <source>
        <dbReference type="Proteomes" id="UP000749740"/>
    </source>
</evidence>
<dbReference type="Proteomes" id="UP000749740">
    <property type="component" value="Unassembled WGS sequence"/>
</dbReference>
<reference evidence="1" key="1">
    <citation type="submission" date="2020-04" db="EMBL/GenBank/DDBJ databases">
        <title>Global-level population genomics: horizontal gene transfer, symbiosis and evolution in Rhizobia.</title>
        <authorList>
            <person name="Gai Y."/>
        </authorList>
    </citation>
    <scope>NUCLEOTIDE SEQUENCE</scope>
    <source>
        <strain evidence="1">BLR57</strain>
    </source>
</reference>
<dbReference type="EMBL" id="JABDYC010000001">
    <property type="protein sequence ID" value="MBX5021178.1"/>
    <property type="molecule type" value="Genomic_DNA"/>
</dbReference>
<gene>
    <name evidence="1" type="ORF">HJB63_01040</name>
</gene>
<dbReference type="AlphaFoldDB" id="A0A9Q3M3V9"/>
<accession>A0A9Q3M3V9</accession>
<dbReference type="RefSeq" id="WP_221133327.1">
    <property type="nucleotide sequence ID" value="NZ_JABDYC010000001.1"/>
</dbReference>
<comment type="caution">
    <text evidence="1">The sequence shown here is derived from an EMBL/GenBank/DDBJ whole genome shotgun (WGS) entry which is preliminary data.</text>
</comment>
<organism evidence="1 2">
    <name type="scientific">Rhizobium lentis</name>
    <dbReference type="NCBI Taxonomy" id="1138194"/>
    <lineage>
        <taxon>Bacteria</taxon>
        <taxon>Pseudomonadati</taxon>
        <taxon>Pseudomonadota</taxon>
        <taxon>Alphaproteobacteria</taxon>
        <taxon>Hyphomicrobiales</taxon>
        <taxon>Rhizobiaceae</taxon>
        <taxon>Rhizobium/Agrobacterium group</taxon>
        <taxon>Rhizobium</taxon>
    </lineage>
</organism>